<name>A0A6J7NR71_9ZZZZ</name>
<dbReference type="GO" id="GO:0008270">
    <property type="term" value="F:zinc ion binding"/>
    <property type="evidence" value="ECO:0007669"/>
    <property type="project" value="InterPro"/>
</dbReference>
<feature type="domain" description="HNH nuclease" evidence="1">
    <location>
        <begin position="88"/>
        <end position="149"/>
    </location>
</feature>
<accession>A0A6J7NR71</accession>
<dbReference type="CDD" id="cd00085">
    <property type="entry name" value="HNHc"/>
    <property type="match status" value="1"/>
</dbReference>
<dbReference type="Gene3D" id="1.10.30.50">
    <property type="match status" value="1"/>
</dbReference>
<dbReference type="AlphaFoldDB" id="A0A6J7NR71"/>
<dbReference type="GO" id="GO:0004519">
    <property type="term" value="F:endonuclease activity"/>
    <property type="evidence" value="ECO:0007669"/>
    <property type="project" value="InterPro"/>
</dbReference>
<dbReference type="SMART" id="SM00507">
    <property type="entry name" value="HNHc"/>
    <property type="match status" value="1"/>
</dbReference>
<dbReference type="GO" id="GO:0003676">
    <property type="term" value="F:nucleic acid binding"/>
    <property type="evidence" value="ECO:0007669"/>
    <property type="project" value="InterPro"/>
</dbReference>
<protein>
    <submittedName>
        <fullName evidence="2">Unannotated protein</fullName>
    </submittedName>
</protein>
<sequence>MSETSAKAKLRAFFRANVGVVVSSNQLKDIVGPNVSEWARRVRELRDEEEWPIRTQNDLDFLKPGQYLMTDAPPDHPDVSFKRGISARLRAEVLDRNGFTCQMCGLTPGDIDPDTHRKVRLHVGHIVDKKLGGRDELSNLRALCSTCNQGAKNVTSEKPSAIWLLSQVRRAGADEQREVYDWLRTKFESA</sequence>
<organism evidence="2">
    <name type="scientific">freshwater metagenome</name>
    <dbReference type="NCBI Taxonomy" id="449393"/>
    <lineage>
        <taxon>unclassified sequences</taxon>
        <taxon>metagenomes</taxon>
        <taxon>ecological metagenomes</taxon>
    </lineage>
</organism>
<evidence type="ECO:0000259" key="1">
    <source>
        <dbReference type="SMART" id="SM00507"/>
    </source>
</evidence>
<evidence type="ECO:0000313" key="2">
    <source>
        <dbReference type="EMBL" id="CAB4995621.1"/>
    </source>
</evidence>
<dbReference type="Pfam" id="PF01844">
    <property type="entry name" value="HNH"/>
    <property type="match status" value="1"/>
</dbReference>
<reference evidence="2" key="1">
    <citation type="submission" date="2020-05" db="EMBL/GenBank/DDBJ databases">
        <authorList>
            <person name="Chiriac C."/>
            <person name="Salcher M."/>
            <person name="Ghai R."/>
            <person name="Kavagutti S V."/>
        </authorList>
    </citation>
    <scope>NUCLEOTIDE SEQUENCE</scope>
</reference>
<dbReference type="InterPro" id="IPR003615">
    <property type="entry name" value="HNH_nuc"/>
</dbReference>
<gene>
    <name evidence="2" type="ORF">UFOPK3974_01197</name>
</gene>
<dbReference type="EMBL" id="CAFBOR010000182">
    <property type="protein sequence ID" value="CAB4995621.1"/>
    <property type="molecule type" value="Genomic_DNA"/>
</dbReference>
<proteinExistence type="predicted"/>
<dbReference type="InterPro" id="IPR002711">
    <property type="entry name" value="HNH"/>
</dbReference>